<reference evidence="3 4" key="1">
    <citation type="submission" date="2020-04" db="EMBL/GenBank/DDBJ databases">
        <title>Novel Paenibacillus strain UniB2 isolated from commercial digestive syrup.</title>
        <authorList>
            <person name="Thorat V."/>
            <person name="Kirdat K."/>
            <person name="Tiwarekar B."/>
            <person name="Yadav A."/>
        </authorList>
    </citation>
    <scope>NUCLEOTIDE SEQUENCE [LARGE SCALE GENOMIC DNA]</scope>
    <source>
        <strain evidence="3 4">UniB2</strain>
    </source>
</reference>
<name>A0A6H2GT85_9BACL</name>
<dbReference type="Pfam" id="PF07833">
    <property type="entry name" value="Cu_amine_oxidN1"/>
    <property type="match status" value="1"/>
</dbReference>
<dbReference type="KEGG" id="palr:HGI30_02780"/>
<feature type="chain" id="PRO_5026115367" evidence="1">
    <location>
        <begin position="27"/>
        <end position="391"/>
    </location>
</feature>
<protein>
    <submittedName>
        <fullName evidence="3">DUF2845 domain-containing protein</fullName>
    </submittedName>
</protein>
<evidence type="ECO:0000313" key="3">
    <source>
        <dbReference type="EMBL" id="QJC50620.1"/>
    </source>
</evidence>
<keyword evidence="4" id="KW-1185">Reference proteome</keyword>
<organism evidence="3 4">
    <name type="scientific">Paenibacillus albicereus</name>
    <dbReference type="NCBI Taxonomy" id="2726185"/>
    <lineage>
        <taxon>Bacteria</taxon>
        <taxon>Bacillati</taxon>
        <taxon>Bacillota</taxon>
        <taxon>Bacilli</taxon>
        <taxon>Bacillales</taxon>
        <taxon>Paenibacillaceae</taxon>
        <taxon>Paenibacillus</taxon>
    </lineage>
</organism>
<keyword evidence="1" id="KW-0732">Signal</keyword>
<sequence length="391" mass="42625">MKRLTWLAAAAVALLLALAVPGQAKAEQAGGALRFTIEKTELVVGEKTPVQVQAPDGYGQIRKVPLAEADVVIEKPYLLQKLPDGTMKALAVGETDVTASWGEEKLTLRVSISADYYIGGGVQLKGVMYLPIQAFFAELGAQVTYLEASKTFQVKLGNDSIQLQKGSAAAVVNGVKTVMAGPVQTAGGSAVFPASLLRTAIGATLEWNADYQFMTVWQGKAELQIATERTQEILKNEKLGSLTKLIGKSYWVNNFDSKYRFKKVTIHDIEPDDDGGFTVVFKLASTGELLHTAFTNAEAIRSNLASSDQFLTADPRKTYKWSNAVWDKIANEKISVGMTKDQVRMSWGKPSDTSYSVVGSISVETWRYGSYTSSWLQYVVFTNGKVSQIYS</sequence>
<evidence type="ECO:0000256" key="1">
    <source>
        <dbReference type="SAM" id="SignalP"/>
    </source>
</evidence>
<dbReference type="RefSeq" id="WP_168906297.1">
    <property type="nucleotide sequence ID" value="NZ_CP051428.1"/>
</dbReference>
<dbReference type="Proteomes" id="UP000502136">
    <property type="component" value="Chromosome"/>
</dbReference>
<feature type="signal peptide" evidence="1">
    <location>
        <begin position="1"/>
        <end position="26"/>
    </location>
</feature>
<proteinExistence type="predicted"/>
<evidence type="ECO:0000259" key="2">
    <source>
        <dbReference type="Pfam" id="PF07833"/>
    </source>
</evidence>
<dbReference type="InterPro" id="IPR012854">
    <property type="entry name" value="Cu_amine_oxidase-like_N"/>
</dbReference>
<dbReference type="AlphaFoldDB" id="A0A6H2GT85"/>
<evidence type="ECO:0000313" key="4">
    <source>
        <dbReference type="Proteomes" id="UP000502136"/>
    </source>
</evidence>
<dbReference type="Gene3D" id="3.30.457.10">
    <property type="entry name" value="Copper amine oxidase-like, N-terminal domain"/>
    <property type="match status" value="1"/>
</dbReference>
<dbReference type="InterPro" id="IPR036582">
    <property type="entry name" value="Mao_N_sf"/>
</dbReference>
<feature type="domain" description="Copper amine oxidase-like N-terminal" evidence="2">
    <location>
        <begin position="125"/>
        <end position="214"/>
    </location>
</feature>
<dbReference type="EMBL" id="CP051428">
    <property type="protein sequence ID" value="QJC50620.1"/>
    <property type="molecule type" value="Genomic_DNA"/>
</dbReference>
<gene>
    <name evidence="3" type="ORF">HGI30_02780</name>
</gene>
<accession>A0A6H2GT85</accession>
<dbReference type="SUPFAM" id="SSF55383">
    <property type="entry name" value="Copper amine oxidase, domain N"/>
    <property type="match status" value="1"/>
</dbReference>